<name>A0A1H4TST4_PSEJE</name>
<evidence type="ECO:0000313" key="3">
    <source>
        <dbReference type="Proteomes" id="UP000198542"/>
    </source>
</evidence>
<keyword evidence="3" id="KW-1185">Reference proteome</keyword>
<sequence>MSVHHLRTGRAGRAMIGGPCLPEPVTAMPLISHFKTPCPEHINSQILQMVVDNLTDISMVAIPPSNLLYNLYQYAIGYEVHLYLEALNGEKGIAVELIVATDEDDPQKVTGFVLYLPVQDDPEACGVAYMAVQAEYRRQGVARRMLREMVGRYPHAELTCAVAKVPYFEAMGFEVVGVRATQVLMNTRDHATAGLMALLDVASIYSSLEVRQIHTYLLQKHGKRAMTDAEKQRDRHLDQLTRKAQAFVRGRLGDDAVPAAGPRLRLV</sequence>
<dbReference type="GO" id="GO:0005840">
    <property type="term" value="C:ribosome"/>
    <property type="evidence" value="ECO:0007669"/>
    <property type="project" value="UniProtKB-KW"/>
</dbReference>
<evidence type="ECO:0000259" key="1">
    <source>
        <dbReference type="PROSITE" id="PS51186"/>
    </source>
</evidence>
<gene>
    <name evidence="2" type="ORF">SAMN04490187_4947</name>
</gene>
<proteinExistence type="predicted"/>
<reference evidence="3" key="1">
    <citation type="submission" date="2016-10" db="EMBL/GenBank/DDBJ databases">
        <authorList>
            <person name="Varghese N."/>
            <person name="Submissions S."/>
        </authorList>
    </citation>
    <scope>NUCLEOTIDE SEQUENCE [LARGE SCALE GENOMIC DNA]</scope>
    <source>
        <strain evidence="3">BS3660</strain>
    </source>
</reference>
<dbReference type="GO" id="GO:0016747">
    <property type="term" value="F:acyltransferase activity, transferring groups other than amino-acyl groups"/>
    <property type="evidence" value="ECO:0007669"/>
    <property type="project" value="InterPro"/>
</dbReference>
<protein>
    <submittedName>
        <fullName evidence="2">Ribosomal protein S18 acetylase RimI</fullName>
    </submittedName>
</protein>
<dbReference type="InterPro" id="IPR000182">
    <property type="entry name" value="GNAT_dom"/>
</dbReference>
<organism evidence="2 3">
    <name type="scientific">Pseudomonas jessenii</name>
    <dbReference type="NCBI Taxonomy" id="77298"/>
    <lineage>
        <taxon>Bacteria</taxon>
        <taxon>Pseudomonadati</taxon>
        <taxon>Pseudomonadota</taxon>
        <taxon>Gammaproteobacteria</taxon>
        <taxon>Pseudomonadales</taxon>
        <taxon>Pseudomonadaceae</taxon>
        <taxon>Pseudomonas</taxon>
    </lineage>
</organism>
<dbReference type="AlphaFoldDB" id="A0A1H4TST4"/>
<dbReference type="Proteomes" id="UP000198542">
    <property type="component" value="Unassembled WGS sequence"/>
</dbReference>
<dbReference type="Pfam" id="PF13508">
    <property type="entry name" value="Acetyltransf_7"/>
    <property type="match status" value="1"/>
</dbReference>
<keyword evidence="2" id="KW-0687">Ribonucleoprotein</keyword>
<evidence type="ECO:0000313" key="2">
    <source>
        <dbReference type="EMBL" id="SEC59114.1"/>
    </source>
</evidence>
<keyword evidence="2" id="KW-0689">Ribosomal protein</keyword>
<dbReference type="EMBL" id="FNTC01000002">
    <property type="protein sequence ID" value="SEC59114.1"/>
    <property type="molecule type" value="Genomic_DNA"/>
</dbReference>
<dbReference type="PROSITE" id="PS51186">
    <property type="entry name" value="GNAT"/>
    <property type="match status" value="1"/>
</dbReference>
<dbReference type="CDD" id="cd04301">
    <property type="entry name" value="NAT_SF"/>
    <property type="match status" value="1"/>
</dbReference>
<dbReference type="InterPro" id="IPR016181">
    <property type="entry name" value="Acyl_CoA_acyltransferase"/>
</dbReference>
<dbReference type="SUPFAM" id="SSF55729">
    <property type="entry name" value="Acyl-CoA N-acyltransferases (Nat)"/>
    <property type="match status" value="1"/>
</dbReference>
<feature type="domain" description="N-acetyltransferase" evidence="1">
    <location>
        <begin position="55"/>
        <end position="201"/>
    </location>
</feature>
<accession>A0A1H4TST4</accession>
<dbReference type="Gene3D" id="3.40.630.30">
    <property type="match status" value="1"/>
</dbReference>